<keyword evidence="1" id="KW-0472">Membrane</keyword>
<protein>
    <submittedName>
        <fullName evidence="2">Lectizyme</fullName>
    </submittedName>
</protein>
<evidence type="ECO:0000313" key="2">
    <source>
        <dbReference type="EMBL" id="GAS86218.1"/>
    </source>
</evidence>
<accession>A0A100VUN0</accession>
<feature type="transmembrane region" description="Helical" evidence="1">
    <location>
        <begin position="37"/>
        <end position="54"/>
    </location>
</feature>
<reference evidence="3" key="1">
    <citation type="journal article" date="2016" name="Genome Announc.">
        <title>Draft Genome Sequences of Five Rapidly Growing Mycobacterium Species, M. thermoresistibile, M. fortuitum subsp. acetamidolyticum, M. canariasense, M. brisbanense, and M. novocastrense.</title>
        <authorList>
            <person name="Katahira K."/>
            <person name="Ogura Y."/>
            <person name="Gotoh Y."/>
            <person name="Hayashi T."/>
        </authorList>
    </citation>
    <scope>NUCLEOTIDE SEQUENCE [LARGE SCALE GENOMIC DNA]</scope>
    <source>
        <strain evidence="3">JCM15654</strain>
    </source>
</reference>
<name>A0A100VUN0_9MYCO</name>
<sequence>MTSAALCGWSLTAGLVVGAAAEVLVVGLPLAGVLEEFVQPAAIATVASAAAPVAKVRFMSTTQACTASICPA</sequence>
<dbReference type="AlphaFoldDB" id="A0A100VUN0"/>
<evidence type="ECO:0000256" key="1">
    <source>
        <dbReference type="SAM" id="Phobius"/>
    </source>
</evidence>
<proteinExistence type="predicted"/>
<evidence type="ECO:0000313" key="3">
    <source>
        <dbReference type="Proteomes" id="UP000069620"/>
    </source>
</evidence>
<dbReference type="EMBL" id="BCSX01000004">
    <property type="protein sequence ID" value="GAS86218.1"/>
    <property type="molecule type" value="Genomic_DNA"/>
</dbReference>
<organism evidence="2 3">
    <name type="scientific">Mycolicibacterium brisbanense</name>
    <dbReference type="NCBI Taxonomy" id="146020"/>
    <lineage>
        <taxon>Bacteria</taxon>
        <taxon>Bacillati</taxon>
        <taxon>Actinomycetota</taxon>
        <taxon>Actinomycetes</taxon>
        <taxon>Mycobacteriales</taxon>
        <taxon>Mycobacteriaceae</taxon>
        <taxon>Mycolicibacterium</taxon>
    </lineage>
</organism>
<keyword evidence="1" id="KW-1133">Transmembrane helix</keyword>
<keyword evidence="1" id="KW-0812">Transmembrane</keyword>
<keyword evidence="3" id="KW-1185">Reference proteome</keyword>
<comment type="caution">
    <text evidence="2">The sequence shown here is derived from an EMBL/GenBank/DDBJ whole genome shotgun (WGS) entry which is preliminary data.</text>
</comment>
<gene>
    <name evidence="2" type="ORF">RMCB_0314</name>
</gene>
<reference evidence="3" key="2">
    <citation type="submission" date="2016-02" db="EMBL/GenBank/DDBJ databases">
        <title>Draft genome sequence of five rapidly growing Mycobacterium species.</title>
        <authorList>
            <person name="Katahira K."/>
            <person name="Gotou Y."/>
            <person name="Iida K."/>
            <person name="Ogura Y."/>
            <person name="Hayashi T."/>
        </authorList>
    </citation>
    <scope>NUCLEOTIDE SEQUENCE [LARGE SCALE GENOMIC DNA]</scope>
    <source>
        <strain evidence="3">JCM15654</strain>
    </source>
</reference>
<dbReference type="Proteomes" id="UP000069620">
    <property type="component" value="Unassembled WGS sequence"/>
</dbReference>